<sequence>MTSQQTSTSTVLKRLLESSAQFPVKLHNFIDNEFENTKEKMESINPATGELFFYLNRSGKNEADRAVQAAKRAFESWSETSPQYRSSILLKAAQIIEDNLDDMALLESRDQGKPLWLAKAVDIPRCIHNLRYFANSILHHTDPSILHHSPTPGLSYVVRDPVGVAVLISPWNLPIYLLSFKIAPAIATGNTVVCKPSELTSATAYILMHALFEAGLPKGVVNMVLGTGAEVGEHLVTNPDVALVSFTGSTVIGKKIASLAAPLNKKTSLEMGGKNACIVCPSADLPKAIPDIVRSCFINQGEVCLCTSRLFVHQSIFDQFLSQFLEEAKQYSVGDPESGAKLGAVNSKVHFDKVMSYIKIASEEGGKVVLGGESVQPEGRCNGGYFIQPTVIVGLSDDSRCMREEIFGPVVCIVPFQSNEEVIKRANGTPYGLSATVFSQNVNEIHSIARSLRVGTVWCNTWMLRDLNMPFGGTKDSGMGREGGEDSLHFFTEQKTICLRIN</sequence>
<name>A0AAV5UCJ3_9BILA</name>
<comment type="similarity">
    <text evidence="1 5">Belongs to the aldehyde dehydrogenase family.</text>
</comment>
<dbReference type="Pfam" id="PF00171">
    <property type="entry name" value="Aldedh"/>
    <property type="match status" value="1"/>
</dbReference>
<reference evidence="7" key="1">
    <citation type="submission" date="2023-10" db="EMBL/GenBank/DDBJ databases">
        <title>Genome assembly of Pristionchus species.</title>
        <authorList>
            <person name="Yoshida K."/>
            <person name="Sommer R.J."/>
        </authorList>
    </citation>
    <scope>NUCLEOTIDE SEQUENCE</scope>
    <source>
        <strain evidence="7">RS0144</strain>
    </source>
</reference>
<evidence type="ECO:0000256" key="1">
    <source>
        <dbReference type="ARBA" id="ARBA00009986"/>
    </source>
</evidence>
<dbReference type="SUPFAM" id="SSF53720">
    <property type="entry name" value="ALDH-like"/>
    <property type="match status" value="1"/>
</dbReference>
<dbReference type="InterPro" id="IPR016162">
    <property type="entry name" value="Ald_DH_N"/>
</dbReference>
<keyword evidence="2 5" id="KW-0560">Oxidoreductase</keyword>
<dbReference type="Gene3D" id="3.40.605.10">
    <property type="entry name" value="Aldehyde Dehydrogenase, Chain A, domain 1"/>
    <property type="match status" value="1"/>
</dbReference>
<dbReference type="EMBL" id="BTSX01000006">
    <property type="protein sequence ID" value="GMT04233.1"/>
    <property type="molecule type" value="Genomic_DNA"/>
</dbReference>
<evidence type="ECO:0000259" key="6">
    <source>
        <dbReference type="Pfam" id="PF00171"/>
    </source>
</evidence>
<evidence type="ECO:0000256" key="4">
    <source>
        <dbReference type="PROSITE-ProRule" id="PRU10007"/>
    </source>
</evidence>
<dbReference type="Gene3D" id="3.40.309.10">
    <property type="entry name" value="Aldehyde Dehydrogenase, Chain A, domain 2"/>
    <property type="match status" value="1"/>
</dbReference>
<dbReference type="PANTHER" id="PTHR43720">
    <property type="entry name" value="2-AMINOMUCONIC SEMIALDEHYDE DEHYDROGENASE"/>
    <property type="match status" value="1"/>
</dbReference>
<gene>
    <name evidence="7" type="ORF">PENTCL1PPCAC_26406</name>
    <name evidence="8" type="ORF">PENTCL1PPCAC_26407</name>
</gene>
<dbReference type="InterPro" id="IPR016160">
    <property type="entry name" value="Ald_DH_CS_CYS"/>
</dbReference>
<dbReference type="InterPro" id="IPR015590">
    <property type="entry name" value="Aldehyde_DH_dom"/>
</dbReference>
<dbReference type="CDD" id="cd07093">
    <property type="entry name" value="ALDH_F8_HMSADH"/>
    <property type="match status" value="1"/>
</dbReference>
<evidence type="ECO:0000313" key="7">
    <source>
        <dbReference type="EMBL" id="GMT04232.1"/>
    </source>
</evidence>
<evidence type="ECO:0000313" key="8">
    <source>
        <dbReference type="EMBL" id="GMT04233.1"/>
    </source>
</evidence>
<proteinExistence type="inferred from homology"/>
<dbReference type="FunFam" id="3.40.605.10:FF:000007">
    <property type="entry name" value="NAD/NADP-dependent betaine aldehyde dehydrogenase"/>
    <property type="match status" value="1"/>
</dbReference>
<protein>
    <recommendedName>
        <fullName evidence="6">Aldehyde dehydrogenase domain-containing protein</fullName>
    </recommendedName>
</protein>
<evidence type="ECO:0000256" key="3">
    <source>
        <dbReference type="ARBA" id="ARBA00023027"/>
    </source>
</evidence>
<organism evidence="7 9">
    <name type="scientific">Pristionchus entomophagus</name>
    <dbReference type="NCBI Taxonomy" id="358040"/>
    <lineage>
        <taxon>Eukaryota</taxon>
        <taxon>Metazoa</taxon>
        <taxon>Ecdysozoa</taxon>
        <taxon>Nematoda</taxon>
        <taxon>Chromadorea</taxon>
        <taxon>Rhabditida</taxon>
        <taxon>Rhabditina</taxon>
        <taxon>Diplogasteromorpha</taxon>
        <taxon>Diplogasteroidea</taxon>
        <taxon>Neodiplogasteridae</taxon>
        <taxon>Pristionchus</taxon>
    </lineage>
</organism>
<dbReference type="InterPro" id="IPR016163">
    <property type="entry name" value="Ald_DH_C"/>
</dbReference>
<accession>A0AAV5UCJ3</accession>
<keyword evidence="3" id="KW-0520">NAD</keyword>
<feature type="active site" evidence="4">
    <location>
        <position position="270"/>
    </location>
</feature>
<dbReference type="PROSITE" id="PS00687">
    <property type="entry name" value="ALDEHYDE_DEHYDR_GLU"/>
    <property type="match status" value="1"/>
</dbReference>
<evidence type="ECO:0000256" key="2">
    <source>
        <dbReference type="ARBA" id="ARBA00023002"/>
    </source>
</evidence>
<dbReference type="InterPro" id="IPR016161">
    <property type="entry name" value="Ald_DH/histidinol_DH"/>
</dbReference>
<comment type="caution">
    <text evidence="7">The sequence shown here is derived from an EMBL/GenBank/DDBJ whole genome shotgun (WGS) entry which is preliminary data.</text>
</comment>
<dbReference type="AlphaFoldDB" id="A0AAV5UCJ3"/>
<dbReference type="Proteomes" id="UP001432027">
    <property type="component" value="Unassembled WGS sequence"/>
</dbReference>
<dbReference type="PANTHER" id="PTHR43720:SF2">
    <property type="entry name" value="2-AMINOMUCONIC SEMIALDEHYDE DEHYDROGENASE"/>
    <property type="match status" value="1"/>
</dbReference>
<keyword evidence="9" id="KW-1185">Reference proteome</keyword>
<dbReference type="PROSITE" id="PS00070">
    <property type="entry name" value="ALDEHYDE_DEHYDR_CYS"/>
    <property type="match status" value="1"/>
</dbReference>
<evidence type="ECO:0000313" key="9">
    <source>
        <dbReference type="Proteomes" id="UP001432027"/>
    </source>
</evidence>
<dbReference type="FunFam" id="3.40.309.10:FF:000012">
    <property type="entry name" value="Betaine aldehyde dehydrogenase"/>
    <property type="match status" value="1"/>
</dbReference>
<dbReference type="InterPro" id="IPR029510">
    <property type="entry name" value="Ald_DH_CS_GLU"/>
</dbReference>
<dbReference type="GO" id="GO:0016620">
    <property type="term" value="F:oxidoreductase activity, acting on the aldehyde or oxo group of donors, NAD or NADP as acceptor"/>
    <property type="evidence" value="ECO:0007669"/>
    <property type="project" value="InterPro"/>
</dbReference>
<evidence type="ECO:0000256" key="5">
    <source>
        <dbReference type="RuleBase" id="RU003345"/>
    </source>
</evidence>
<dbReference type="EMBL" id="BTSX01000006">
    <property type="protein sequence ID" value="GMT04232.1"/>
    <property type="molecule type" value="Genomic_DNA"/>
</dbReference>
<feature type="domain" description="Aldehyde dehydrogenase" evidence="6">
    <location>
        <begin position="37"/>
        <end position="497"/>
    </location>
</feature>